<evidence type="ECO:0000313" key="2">
    <source>
        <dbReference type="Proteomes" id="UP000463983"/>
    </source>
</evidence>
<accession>A0A857N521</accession>
<proteinExistence type="predicted"/>
<sequence length="168" mass="18393">MVGALLVVLIGGGVWYLYGRGDGLMVVTEEGVIESDLDGSVGTEVDQVGSLDHEMAEFRAYSFMQDFVEVGPPEPNPEAEARVYAALSKRAKTEVSRERLSRDIVAFVGVQDVPDQGVSVEDLQVVDDENVVVVLGLNFSGGRVLREVHLVVEEDEWRVDDITTPENQ</sequence>
<evidence type="ECO:0000313" key="1">
    <source>
        <dbReference type="EMBL" id="QHO63126.1"/>
    </source>
</evidence>
<dbReference type="AlphaFoldDB" id="A0A857N521"/>
<keyword evidence="2" id="KW-1185">Reference proteome</keyword>
<dbReference type="KEGG" id="caqa:MICH65_0145"/>
<protein>
    <recommendedName>
        <fullName evidence="3">DUF3828 domain-containing protein</fullName>
    </recommendedName>
</protein>
<name>A0A857N521_9BACT</name>
<dbReference type="Gene3D" id="3.10.450.50">
    <property type="match status" value="1"/>
</dbReference>
<reference evidence="2" key="1">
    <citation type="journal article" date="2020" name="Microorganisms">
        <title>Complete Genome of a Member of a New Bacterial Lineage in the Microgenomates Group Reveals an Unusual Nucleotide Composition Disparity Between Two Strands of DNA and Limited Metabolic Potential.</title>
        <authorList>
            <person name="Kadnikov V.V."/>
            <person name="Mardanov A.V."/>
            <person name="Beletsky A.V."/>
            <person name="Karnachuk O.V."/>
            <person name="Ravin N.V."/>
        </authorList>
    </citation>
    <scope>NUCLEOTIDE SEQUENCE [LARGE SCALE GENOMIC DNA]</scope>
</reference>
<dbReference type="EMBL" id="CP047901">
    <property type="protein sequence ID" value="QHO63126.1"/>
    <property type="molecule type" value="Genomic_DNA"/>
</dbReference>
<organism evidence="1 2">
    <name type="scientific">Candidatus Chazhemtobacterium aquaticus</name>
    <dbReference type="NCBI Taxonomy" id="2715735"/>
    <lineage>
        <taxon>Bacteria</taxon>
        <taxon>Candidatus Chazhemtobacteraceae</taxon>
        <taxon>Candidatus Chazhemtobacterium</taxon>
    </lineage>
</organism>
<gene>
    <name evidence="1" type="ORF">MICH65_0145</name>
</gene>
<evidence type="ECO:0008006" key="3">
    <source>
        <dbReference type="Google" id="ProtNLM"/>
    </source>
</evidence>
<dbReference type="Proteomes" id="UP000463983">
    <property type="component" value="Chromosome"/>
</dbReference>